<gene>
    <name evidence="1" type="ORF">SAMN06269173_11222</name>
</gene>
<organism evidence="1 2">
    <name type="scientific">Hymenobacter mucosus</name>
    <dbReference type="NCBI Taxonomy" id="1411120"/>
    <lineage>
        <taxon>Bacteria</taxon>
        <taxon>Pseudomonadati</taxon>
        <taxon>Bacteroidota</taxon>
        <taxon>Cytophagia</taxon>
        <taxon>Cytophagales</taxon>
        <taxon>Hymenobacteraceae</taxon>
        <taxon>Hymenobacter</taxon>
    </lineage>
</organism>
<dbReference type="Proteomes" id="UP000198310">
    <property type="component" value="Unassembled WGS sequence"/>
</dbReference>
<reference evidence="2" key="1">
    <citation type="submission" date="2017-06" db="EMBL/GenBank/DDBJ databases">
        <authorList>
            <person name="Varghese N."/>
            <person name="Submissions S."/>
        </authorList>
    </citation>
    <scope>NUCLEOTIDE SEQUENCE [LARGE SCALE GENOMIC DNA]</scope>
    <source>
        <strain evidence="2">DSM 28041</strain>
    </source>
</reference>
<accession>A0A239AE54</accession>
<dbReference type="AlphaFoldDB" id="A0A239AE54"/>
<dbReference type="EMBL" id="FZNS01000012">
    <property type="protein sequence ID" value="SNR93936.1"/>
    <property type="molecule type" value="Genomic_DNA"/>
</dbReference>
<sequence length="73" mass="8656">MWRRILTVVLVKGFTALLFLYGQDLAPFRMFRGLSAVHRACLSAPLYKNNPLWGKELMLQMYQRIFLKSKFLF</sequence>
<keyword evidence="2" id="KW-1185">Reference proteome</keyword>
<proteinExistence type="predicted"/>
<name>A0A239AE54_9BACT</name>
<evidence type="ECO:0000313" key="1">
    <source>
        <dbReference type="EMBL" id="SNR93936.1"/>
    </source>
</evidence>
<evidence type="ECO:0000313" key="2">
    <source>
        <dbReference type="Proteomes" id="UP000198310"/>
    </source>
</evidence>
<protein>
    <submittedName>
        <fullName evidence="1">Uncharacterized protein</fullName>
    </submittedName>
</protein>